<dbReference type="EMBL" id="LAZR01003782">
    <property type="protein sequence ID" value="KKN14788.1"/>
    <property type="molecule type" value="Genomic_DNA"/>
</dbReference>
<keyword evidence="1" id="KW-0175">Coiled coil</keyword>
<comment type="caution">
    <text evidence="3">The sequence shown here is derived from an EMBL/GenBank/DDBJ whole genome shotgun (WGS) entry which is preliminary data.</text>
</comment>
<evidence type="ECO:0000256" key="1">
    <source>
        <dbReference type="SAM" id="Coils"/>
    </source>
</evidence>
<protein>
    <submittedName>
        <fullName evidence="3">Uncharacterized protein</fullName>
    </submittedName>
</protein>
<dbReference type="AlphaFoldDB" id="A0A0F9RC01"/>
<sequence>MKNKEQQNESETAYICDCGTSLQRSTTSALKRHKKTKGHQDWWDRELRTALAEADNTCPSCGFDPDTPGQNHVAGPNGCSVEIDKPPEPEPIPEPEISVSTKTAREASRQGYDIPGATRKTRQPNQRQQKQRNLDSWCEVEGHELGPAAVCKKCTRKIENLHPTPRRWIDVTRSSVEIEAEIERIQDHPNQLKQFRIDDLEGFPDEVNRVLRELDADPIHNIRGPRPAINTVRKAVEAHIHTLRQELVITRQQEVKQAHYSITYAMEGARSLSTIRDIIQELKAKHPGEWIGNGGHHRKKAVRELQIELNNAKLKKQCQQAAALPVMKAQLEAQGTDYREIIPVSTTRAVARVKEDLEERRKIITARRRQWEKREEQRESREMEREKILLGRAEQEQGKVNNITLLRTCPRCGASGNLGDKCWNKTKGCYGSPTVVPRPHMVQKPESPNLEPRVHRPIQRSRRRVNPEELNPGFIYGRDEYVPDVDLLMDDSDWL</sequence>
<reference evidence="3" key="1">
    <citation type="journal article" date="2015" name="Nature">
        <title>Complex archaea that bridge the gap between prokaryotes and eukaryotes.</title>
        <authorList>
            <person name="Spang A."/>
            <person name="Saw J.H."/>
            <person name="Jorgensen S.L."/>
            <person name="Zaremba-Niedzwiedzka K."/>
            <person name="Martijn J."/>
            <person name="Lind A.E."/>
            <person name="van Eijk R."/>
            <person name="Schleper C."/>
            <person name="Guy L."/>
            <person name="Ettema T.J."/>
        </authorList>
    </citation>
    <scope>NUCLEOTIDE SEQUENCE</scope>
</reference>
<organism evidence="3">
    <name type="scientific">marine sediment metagenome</name>
    <dbReference type="NCBI Taxonomy" id="412755"/>
    <lineage>
        <taxon>unclassified sequences</taxon>
        <taxon>metagenomes</taxon>
        <taxon>ecological metagenomes</taxon>
    </lineage>
</organism>
<feature type="region of interest" description="Disordered" evidence="2">
    <location>
        <begin position="83"/>
        <end position="134"/>
    </location>
</feature>
<proteinExistence type="predicted"/>
<evidence type="ECO:0000313" key="3">
    <source>
        <dbReference type="EMBL" id="KKN14788.1"/>
    </source>
</evidence>
<gene>
    <name evidence="3" type="ORF">LCGC14_0992570</name>
</gene>
<evidence type="ECO:0000256" key="2">
    <source>
        <dbReference type="SAM" id="MobiDB-lite"/>
    </source>
</evidence>
<feature type="coiled-coil region" evidence="1">
    <location>
        <begin position="354"/>
        <end position="386"/>
    </location>
</feature>
<name>A0A0F9RC01_9ZZZZ</name>
<accession>A0A0F9RC01</accession>